<reference evidence="1 2" key="1">
    <citation type="journal article" date="2018" name="Front. Plant Sci.">
        <title>Red Clover (Trifolium pratense) and Zigzag Clover (T. medium) - A Picture of Genomic Similarities and Differences.</title>
        <authorList>
            <person name="Dluhosova J."/>
            <person name="Istvanek J."/>
            <person name="Nedelnik J."/>
            <person name="Repkova J."/>
        </authorList>
    </citation>
    <scope>NUCLEOTIDE SEQUENCE [LARGE SCALE GENOMIC DNA]</scope>
    <source>
        <strain evidence="2">cv. 10/8</strain>
        <tissue evidence="1">Leaf</tissue>
    </source>
</reference>
<protein>
    <submittedName>
        <fullName evidence="1">Uncharacterized protein</fullName>
    </submittedName>
</protein>
<proteinExistence type="predicted"/>
<sequence>FRHTTRPSSKSSANHNQLQHTTCVATLLQPAKKRMFSGNHNQLRAMPLPHNVPSVILCHRALPRPCVWGFGLRRKKGF</sequence>
<organism evidence="1 2">
    <name type="scientific">Trifolium medium</name>
    <dbReference type="NCBI Taxonomy" id="97028"/>
    <lineage>
        <taxon>Eukaryota</taxon>
        <taxon>Viridiplantae</taxon>
        <taxon>Streptophyta</taxon>
        <taxon>Embryophyta</taxon>
        <taxon>Tracheophyta</taxon>
        <taxon>Spermatophyta</taxon>
        <taxon>Magnoliopsida</taxon>
        <taxon>eudicotyledons</taxon>
        <taxon>Gunneridae</taxon>
        <taxon>Pentapetalae</taxon>
        <taxon>rosids</taxon>
        <taxon>fabids</taxon>
        <taxon>Fabales</taxon>
        <taxon>Fabaceae</taxon>
        <taxon>Papilionoideae</taxon>
        <taxon>50 kb inversion clade</taxon>
        <taxon>NPAAA clade</taxon>
        <taxon>Hologalegina</taxon>
        <taxon>IRL clade</taxon>
        <taxon>Trifolieae</taxon>
        <taxon>Trifolium</taxon>
    </lineage>
</organism>
<gene>
    <name evidence="1" type="ORF">A2U01_0001218</name>
</gene>
<dbReference type="AlphaFoldDB" id="A0A392LZK4"/>
<dbReference type="EMBL" id="LXQA010001067">
    <property type="protein sequence ID" value="MCH80450.1"/>
    <property type="molecule type" value="Genomic_DNA"/>
</dbReference>
<keyword evidence="2" id="KW-1185">Reference proteome</keyword>
<accession>A0A392LZK4</accession>
<evidence type="ECO:0000313" key="1">
    <source>
        <dbReference type="EMBL" id="MCH80450.1"/>
    </source>
</evidence>
<comment type="caution">
    <text evidence="1">The sequence shown here is derived from an EMBL/GenBank/DDBJ whole genome shotgun (WGS) entry which is preliminary data.</text>
</comment>
<feature type="non-terminal residue" evidence="1">
    <location>
        <position position="1"/>
    </location>
</feature>
<name>A0A392LZK4_9FABA</name>
<dbReference type="Proteomes" id="UP000265520">
    <property type="component" value="Unassembled WGS sequence"/>
</dbReference>
<evidence type="ECO:0000313" key="2">
    <source>
        <dbReference type="Proteomes" id="UP000265520"/>
    </source>
</evidence>